<evidence type="ECO:0000313" key="2">
    <source>
        <dbReference type="EMBL" id="KAA3474139.1"/>
    </source>
</evidence>
<evidence type="ECO:0000313" key="3">
    <source>
        <dbReference type="Proteomes" id="UP000325315"/>
    </source>
</evidence>
<reference evidence="3" key="1">
    <citation type="journal article" date="2019" name="Plant Biotechnol. J.">
        <title>Genome sequencing of the Australian wild diploid species Gossypium australe highlights disease resistance and delayed gland morphogenesis.</title>
        <authorList>
            <person name="Cai Y."/>
            <person name="Cai X."/>
            <person name="Wang Q."/>
            <person name="Wang P."/>
            <person name="Zhang Y."/>
            <person name="Cai C."/>
            <person name="Xu Y."/>
            <person name="Wang K."/>
            <person name="Zhou Z."/>
            <person name="Wang C."/>
            <person name="Geng S."/>
            <person name="Li B."/>
            <person name="Dong Q."/>
            <person name="Hou Y."/>
            <person name="Wang H."/>
            <person name="Ai P."/>
            <person name="Liu Z."/>
            <person name="Yi F."/>
            <person name="Sun M."/>
            <person name="An G."/>
            <person name="Cheng J."/>
            <person name="Zhang Y."/>
            <person name="Shi Q."/>
            <person name="Xie Y."/>
            <person name="Shi X."/>
            <person name="Chang Y."/>
            <person name="Huang F."/>
            <person name="Chen Y."/>
            <person name="Hong S."/>
            <person name="Mi L."/>
            <person name="Sun Q."/>
            <person name="Zhang L."/>
            <person name="Zhou B."/>
            <person name="Peng R."/>
            <person name="Zhang X."/>
            <person name="Liu F."/>
        </authorList>
    </citation>
    <scope>NUCLEOTIDE SEQUENCE [LARGE SCALE GENOMIC DNA]</scope>
    <source>
        <strain evidence="3">cv. PA1801</strain>
    </source>
</reference>
<evidence type="ECO:0000256" key="1">
    <source>
        <dbReference type="SAM" id="MobiDB-lite"/>
    </source>
</evidence>
<dbReference type="OrthoDB" id="2272416at2759"/>
<sequence>MSEWFSEFIQTNPAASQPPPPQYRVEEFRAKADDDAERAEFWLENVIRVFDGMSLTFDECIKCAVSLLRDTTYN</sequence>
<dbReference type="Proteomes" id="UP000325315">
    <property type="component" value="Unassembled WGS sequence"/>
</dbReference>
<protein>
    <submittedName>
        <fullName evidence="2">Chaperone surA</fullName>
    </submittedName>
</protein>
<comment type="caution">
    <text evidence="2">The sequence shown here is derived from an EMBL/GenBank/DDBJ whole genome shotgun (WGS) entry which is preliminary data.</text>
</comment>
<proteinExistence type="predicted"/>
<name>A0A5B6VX06_9ROSI</name>
<dbReference type="AlphaFoldDB" id="A0A5B6VX06"/>
<organism evidence="2 3">
    <name type="scientific">Gossypium australe</name>
    <dbReference type="NCBI Taxonomy" id="47621"/>
    <lineage>
        <taxon>Eukaryota</taxon>
        <taxon>Viridiplantae</taxon>
        <taxon>Streptophyta</taxon>
        <taxon>Embryophyta</taxon>
        <taxon>Tracheophyta</taxon>
        <taxon>Spermatophyta</taxon>
        <taxon>Magnoliopsida</taxon>
        <taxon>eudicotyledons</taxon>
        <taxon>Gunneridae</taxon>
        <taxon>Pentapetalae</taxon>
        <taxon>rosids</taxon>
        <taxon>malvids</taxon>
        <taxon>Malvales</taxon>
        <taxon>Malvaceae</taxon>
        <taxon>Malvoideae</taxon>
        <taxon>Gossypium</taxon>
    </lineage>
</organism>
<feature type="region of interest" description="Disordered" evidence="1">
    <location>
        <begin position="1"/>
        <end position="22"/>
    </location>
</feature>
<accession>A0A5B6VX06</accession>
<gene>
    <name evidence="2" type="ORF">EPI10_024460</name>
</gene>
<dbReference type="EMBL" id="SMMG02000005">
    <property type="protein sequence ID" value="KAA3474139.1"/>
    <property type="molecule type" value="Genomic_DNA"/>
</dbReference>
<keyword evidence="3" id="KW-1185">Reference proteome</keyword>